<dbReference type="InterPro" id="IPR036661">
    <property type="entry name" value="Luciferase-like_sf"/>
</dbReference>
<feature type="binding site" evidence="6">
    <location>
        <position position="100"/>
    </location>
    <ligand>
        <name>FMN</name>
        <dbReference type="ChEBI" id="CHEBI:58210"/>
    </ligand>
</feature>
<keyword evidence="2 6" id="KW-0288">FMN</keyword>
<evidence type="ECO:0000256" key="1">
    <source>
        <dbReference type="ARBA" id="ARBA00022630"/>
    </source>
</evidence>
<feature type="binding site" evidence="6">
    <location>
        <position position="150"/>
    </location>
    <ligand>
        <name>FMN</name>
        <dbReference type="ChEBI" id="CHEBI:58210"/>
    </ligand>
</feature>
<evidence type="ECO:0000256" key="4">
    <source>
        <dbReference type="ARBA" id="ARBA00023033"/>
    </source>
</evidence>
<evidence type="ECO:0000256" key="5">
    <source>
        <dbReference type="ARBA" id="ARBA00033748"/>
    </source>
</evidence>
<keyword evidence="4 9" id="KW-0503">Monooxygenase</keyword>
<dbReference type="GO" id="GO:0016705">
    <property type="term" value="F:oxidoreductase activity, acting on paired donors, with incorporation or reduction of molecular oxygen"/>
    <property type="evidence" value="ECO:0007669"/>
    <property type="project" value="InterPro"/>
</dbReference>
<comment type="similarity">
    <text evidence="5">Belongs to the NtaA/SnaA/DszA monooxygenase family.</text>
</comment>
<dbReference type="GO" id="GO:0004497">
    <property type="term" value="F:monooxygenase activity"/>
    <property type="evidence" value="ECO:0007669"/>
    <property type="project" value="UniProtKB-KW"/>
</dbReference>
<reference evidence="9 10" key="1">
    <citation type="submission" date="2016-10" db="EMBL/GenBank/DDBJ databases">
        <authorList>
            <person name="de Groot N.N."/>
        </authorList>
    </citation>
    <scope>NUCLEOTIDE SEQUENCE [LARGE SCALE GENOMIC DNA]</scope>
    <source>
        <strain evidence="9 10">R5</strain>
    </source>
</reference>
<dbReference type="InterPro" id="IPR016215">
    <property type="entry name" value="NTA_MOA"/>
</dbReference>
<name>A0A1G6TZ32_9BRAD</name>
<dbReference type="PIRSF" id="PIRSF000337">
    <property type="entry name" value="NTA_MOA"/>
    <property type="match status" value="1"/>
</dbReference>
<dbReference type="Proteomes" id="UP000199245">
    <property type="component" value="Unassembled WGS sequence"/>
</dbReference>
<evidence type="ECO:0000313" key="9">
    <source>
        <dbReference type="EMBL" id="SDD33555.1"/>
    </source>
</evidence>
<keyword evidence="3" id="KW-0560">Oxidoreductase</keyword>
<feature type="binding site" evidence="6">
    <location>
        <position position="154"/>
    </location>
    <ligand>
        <name>FMN</name>
        <dbReference type="ChEBI" id="CHEBI:58210"/>
    </ligand>
</feature>
<keyword evidence="1 6" id="KW-0285">Flavoprotein</keyword>
<dbReference type="EMBL" id="FMZW01000010">
    <property type="protein sequence ID" value="SDD33555.1"/>
    <property type="molecule type" value="Genomic_DNA"/>
</dbReference>
<evidence type="ECO:0000259" key="8">
    <source>
        <dbReference type="Pfam" id="PF00296"/>
    </source>
</evidence>
<dbReference type="RefSeq" id="WP_092082833.1">
    <property type="nucleotide sequence ID" value="NZ_FMZW01000010.1"/>
</dbReference>
<dbReference type="PANTHER" id="PTHR30011">
    <property type="entry name" value="ALKANESULFONATE MONOOXYGENASE-RELATED"/>
    <property type="match status" value="1"/>
</dbReference>
<organism evidence="9 10">
    <name type="scientific">Bradyrhizobium brasilense</name>
    <dbReference type="NCBI Taxonomy" id="1419277"/>
    <lineage>
        <taxon>Bacteria</taxon>
        <taxon>Pseudomonadati</taxon>
        <taxon>Pseudomonadota</taxon>
        <taxon>Alphaproteobacteria</taxon>
        <taxon>Hyphomicrobiales</taxon>
        <taxon>Nitrobacteraceae</taxon>
        <taxon>Bradyrhizobium</taxon>
    </lineage>
</organism>
<dbReference type="InterPro" id="IPR011251">
    <property type="entry name" value="Luciferase-like_dom"/>
</dbReference>
<dbReference type="NCBIfam" id="TIGR03860">
    <property type="entry name" value="FMN_nitrolo"/>
    <property type="match status" value="1"/>
</dbReference>
<gene>
    <name evidence="9" type="ORF">SAMN05216337_101038</name>
</gene>
<feature type="binding site" evidence="6">
    <location>
        <position position="58"/>
    </location>
    <ligand>
        <name>FMN</name>
        <dbReference type="ChEBI" id="CHEBI:58210"/>
    </ligand>
</feature>
<feature type="domain" description="Luciferase-like" evidence="8">
    <location>
        <begin position="28"/>
        <end position="382"/>
    </location>
</feature>
<accession>A0A1G6TZ32</accession>
<feature type="binding site" evidence="6">
    <location>
        <position position="225"/>
    </location>
    <ligand>
        <name>FMN</name>
        <dbReference type="ChEBI" id="CHEBI:58210"/>
    </ligand>
</feature>
<dbReference type="InterPro" id="IPR051260">
    <property type="entry name" value="Diverse_substr_monoxygenases"/>
</dbReference>
<dbReference type="AlphaFoldDB" id="A0A1G6TZ32"/>
<evidence type="ECO:0000256" key="2">
    <source>
        <dbReference type="ARBA" id="ARBA00022643"/>
    </source>
</evidence>
<evidence type="ECO:0000256" key="3">
    <source>
        <dbReference type="ARBA" id="ARBA00023002"/>
    </source>
</evidence>
<evidence type="ECO:0000256" key="7">
    <source>
        <dbReference type="SAM" id="MobiDB-lite"/>
    </source>
</evidence>
<sequence>MGRNGQLKLGLFLVQAGFHEGAWRDPSVPVNGGVDIDHFAQLAALAERAAFHFLFLADSPSVLERDHKHIARVSRNDGFEPITLLSALSSRTREIGLVATATTTYNQPYHLARTFASLDHLSNGRAGWNIVTSGLRYEAPNFGDKELPEHDKRYERAREFVDIVKGLWDTWEDDAFIRDKQSGIFVDTTKLHLPNHRGDYFSVRGPLNIARPPQGYPVLVQAGASEAGIKFAAEVGEVVFTAAPSLEGGKRQYATLKEKARTLGRADDQILIMPGIIPIVGKTRLEASEKLQRLHSNIHIDVAIGLAERMLGFVVDLRSINFDSFVPEALPQTNSTQSTQKLLLDMAARLQLTWRQLIHSLSDSKGQLLVVGTPDEIANIMVNTFDERAADGFNILPAMVPNGLKDFIDLVIPELRRRGQFRAEYSGQTLRENLGLKRPLNRVSVAGAGHPPQTTRDPIGFVKN</sequence>
<dbReference type="SUPFAM" id="SSF51679">
    <property type="entry name" value="Bacterial luciferase-like"/>
    <property type="match status" value="1"/>
</dbReference>
<dbReference type="Pfam" id="PF00296">
    <property type="entry name" value="Bac_luciferase"/>
    <property type="match status" value="1"/>
</dbReference>
<dbReference type="PANTHER" id="PTHR30011:SF16">
    <property type="entry name" value="C2H2 FINGER DOMAIN TRANSCRIPTION FACTOR (EUROFUNG)-RELATED"/>
    <property type="match status" value="1"/>
</dbReference>
<feature type="region of interest" description="Disordered" evidence="7">
    <location>
        <begin position="444"/>
        <end position="464"/>
    </location>
</feature>
<evidence type="ECO:0000313" key="10">
    <source>
        <dbReference type="Proteomes" id="UP000199245"/>
    </source>
</evidence>
<evidence type="ECO:0000256" key="6">
    <source>
        <dbReference type="PIRSR" id="PIRSR000337-1"/>
    </source>
</evidence>
<dbReference type="Gene3D" id="3.20.20.30">
    <property type="entry name" value="Luciferase-like domain"/>
    <property type="match status" value="1"/>
</dbReference>
<dbReference type="CDD" id="cd01095">
    <property type="entry name" value="Nitrilotriacetate_monoxgenase"/>
    <property type="match status" value="1"/>
</dbReference>
<protein>
    <submittedName>
        <fullName evidence="9">Alkanesulfonate monooxygenase</fullName>
    </submittedName>
</protein>
<proteinExistence type="inferred from homology"/>